<organism evidence="1 2">
    <name type="scientific">Zalaria obscura</name>
    <dbReference type="NCBI Taxonomy" id="2024903"/>
    <lineage>
        <taxon>Eukaryota</taxon>
        <taxon>Fungi</taxon>
        <taxon>Dikarya</taxon>
        <taxon>Ascomycota</taxon>
        <taxon>Pezizomycotina</taxon>
        <taxon>Dothideomycetes</taxon>
        <taxon>Dothideomycetidae</taxon>
        <taxon>Dothideales</taxon>
        <taxon>Zalariaceae</taxon>
        <taxon>Zalaria</taxon>
    </lineage>
</organism>
<dbReference type="Proteomes" id="UP001320706">
    <property type="component" value="Unassembled WGS sequence"/>
</dbReference>
<proteinExistence type="predicted"/>
<dbReference type="EMBL" id="JAMKPW020000038">
    <property type="protein sequence ID" value="KAK8200993.1"/>
    <property type="molecule type" value="Genomic_DNA"/>
</dbReference>
<protein>
    <submittedName>
        <fullName evidence="1">Uncharacterized protein</fullName>
    </submittedName>
</protein>
<evidence type="ECO:0000313" key="2">
    <source>
        <dbReference type="Proteomes" id="UP001320706"/>
    </source>
</evidence>
<sequence length="288" mass="32576">MQFHLEVKHNASRIGSKDKRPPLVPYAIPVLGSTLAFSSQNTGAFWRWLLLKTNQHDLRAASILLNGTRTHLIFDPPAVSIVFKSRQISRIELDRKLGTNVLGMSKEDAVRAFTSETTSKDSLTTQRIHSDFLLDSTAVNTLTANFMEQFQSALAAEHGLVAGKEVNLFAWLKDLLFRSSTTALCGSNLLRKYPDFGTDYWLWDENVLALLFGTPRLFAPNVYKARDALLDRLEDWLVEGYSADDDSDDPEWEPFFGAKVMRRRHAFYEQQNLSLRAQAGFDLIFLAG</sequence>
<evidence type="ECO:0000313" key="1">
    <source>
        <dbReference type="EMBL" id="KAK8200993.1"/>
    </source>
</evidence>
<comment type="caution">
    <text evidence="1">The sequence shown here is derived from an EMBL/GenBank/DDBJ whole genome shotgun (WGS) entry which is preliminary data.</text>
</comment>
<reference evidence="1" key="1">
    <citation type="submission" date="2024-02" db="EMBL/GenBank/DDBJ databases">
        <title>Metagenome Assembled Genome of Zalaria obscura JY119.</title>
        <authorList>
            <person name="Vighnesh L."/>
            <person name="Jagadeeshwari U."/>
            <person name="Venkata Ramana C."/>
            <person name="Sasikala C."/>
        </authorList>
    </citation>
    <scope>NUCLEOTIDE SEQUENCE</scope>
    <source>
        <strain evidence="1">JY119</strain>
    </source>
</reference>
<keyword evidence="2" id="KW-1185">Reference proteome</keyword>
<gene>
    <name evidence="1" type="ORF">M8818_006313</name>
</gene>
<name>A0ACC3S7H7_9PEZI</name>
<accession>A0ACC3S7H7</accession>